<evidence type="ECO:0000259" key="1">
    <source>
        <dbReference type="Pfam" id="PF23859"/>
    </source>
</evidence>
<proteinExistence type="predicted"/>
<reference evidence="3" key="1">
    <citation type="journal article" date="2019" name="Int. J. Syst. Evol. Microbiol.">
        <title>The Global Catalogue of Microorganisms (GCM) 10K type strain sequencing project: providing services to taxonomists for standard genome sequencing and annotation.</title>
        <authorList>
            <consortium name="The Broad Institute Genomics Platform"/>
            <consortium name="The Broad Institute Genome Sequencing Center for Infectious Disease"/>
            <person name="Wu L."/>
            <person name="Ma J."/>
        </authorList>
    </citation>
    <scope>NUCLEOTIDE SEQUENCE [LARGE SCALE GENOMIC DNA]</scope>
    <source>
        <strain evidence="3">CCUG 39402</strain>
    </source>
</reference>
<dbReference type="Pfam" id="PF23859">
    <property type="entry name" value="DpdA"/>
    <property type="match status" value="1"/>
</dbReference>
<accession>A0ABW1TWJ0</accession>
<evidence type="ECO:0000313" key="2">
    <source>
        <dbReference type="EMBL" id="MFC6281138.1"/>
    </source>
</evidence>
<dbReference type="InterPro" id="IPR036511">
    <property type="entry name" value="TGT-like_sf"/>
</dbReference>
<feature type="domain" description="DeoxyPurine in DNA protein A" evidence="1">
    <location>
        <begin position="73"/>
        <end position="291"/>
    </location>
</feature>
<dbReference type="EMBL" id="JBHSRS010000016">
    <property type="protein sequence ID" value="MFC6281138.1"/>
    <property type="molecule type" value="Genomic_DNA"/>
</dbReference>
<evidence type="ECO:0000313" key="3">
    <source>
        <dbReference type="Proteomes" id="UP001596270"/>
    </source>
</evidence>
<dbReference type="Gene3D" id="3.20.20.105">
    <property type="entry name" value="Queuine tRNA-ribosyltransferase-like"/>
    <property type="match status" value="1"/>
</dbReference>
<dbReference type="Proteomes" id="UP001596270">
    <property type="component" value="Unassembled WGS sequence"/>
</dbReference>
<protein>
    <recommendedName>
        <fullName evidence="1">DeoxyPurine in DNA protein A domain-containing protein</fullName>
    </recommendedName>
</protein>
<dbReference type="InterPro" id="IPR055645">
    <property type="entry name" value="DpdA"/>
</dbReference>
<comment type="caution">
    <text evidence="2">The sequence shown here is derived from an EMBL/GenBank/DDBJ whole genome shotgun (WGS) entry which is preliminary data.</text>
</comment>
<keyword evidence="3" id="KW-1185">Reference proteome</keyword>
<gene>
    <name evidence="2" type="ORF">ACFQND_07855</name>
</gene>
<name>A0ABW1TWJ0_9BURK</name>
<dbReference type="RefSeq" id="WP_371437457.1">
    <property type="nucleotide sequence ID" value="NZ_JBHSRS010000016.1"/>
</dbReference>
<sequence>METKEMFGMPVEQINAHLGDDMMMRVGLPNKGGRLTFHAFNEGYPVMVSASAFWNPATSCFQIPDACNLHELDLALDSAGFTAMKLWKAKGAQPGIANVFPWRLEQYVELASLMGVSWWSQPDLCCEPEIASSQAEIDYRIDATATLLEGTLRMVYEWQNALARSCTATVVANMIKPPVPVLQGWSSGDYLRSLDLMMQVWERWQPWLAAPALIGVGSMCRRTLKHPSHGLHAILASLEGQLPAQSRLHLFGVKGGCLSELKMLDFVASADSMAYDFGARVKAHRAGRSNTVAHRTAEMTRWMSAAAQRIKPAFGDQFRLDLFA</sequence>
<organism evidence="2 3">
    <name type="scientific">Polaromonas aquatica</name>
    <dbReference type="NCBI Taxonomy" id="332657"/>
    <lineage>
        <taxon>Bacteria</taxon>
        <taxon>Pseudomonadati</taxon>
        <taxon>Pseudomonadota</taxon>
        <taxon>Betaproteobacteria</taxon>
        <taxon>Burkholderiales</taxon>
        <taxon>Comamonadaceae</taxon>
        <taxon>Polaromonas</taxon>
    </lineage>
</organism>